<dbReference type="Pfam" id="PF00932">
    <property type="entry name" value="LTD"/>
    <property type="match status" value="1"/>
</dbReference>
<dbReference type="Gene3D" id="2.60.120.260">
    <property type="entry name" value="Galactose-binding domain-like"/>
    <property type="match status" value="1"/>
</dbReference>
<gene>
    <name evidence="4" type="ORF">ES692_00660</name>
</gene>
<keyword evidence="1 2" id="KW-0732">Signal</keyword>
<evidence type="ECO:0000256" key="2">
    <source>
        <dbReference type="SAM" id="SignalP"/>
    </source>
</evidence>
<dbReference type="Pfam" id="PF08757">
    <property type="entry name" value="CotH"/>
    <property type="match status" value="1"/>
</dbReference>
<evidence type="ECO:0000313" key="5">
    <source>
        <dbReference type="Proteomes" id="UP000321938"/>
    </source>
</evidence>
<dbReference type="Pfam" id="PF18962">
    <property type="entry name" value="Por_Secre_tail"/>
    <property type="match status" value="1"/>
</dbReference>
<accession>A0A5C7BD08</accession>
<name>A0A5C7BD08_9FLAO</name>
<dbReference type="OrthoDB" id="9803752at2"/>
<dbReference type="EMBL" id="VOSB01000001">
    <property type="protein sequence ID" value="TXE20334.1"/>
    <property type="molecule type" value="Genomic_DNA"/>
</dbReference>
<sequence length="856" mass="96030">MKHLLFVTITLCFSLTIFSQVTNVNDDFEGNGNITTWLGDNSAIDTAFSNPYPEDINPSNTVLKYEDTGGQYANVSFLTSENFDLSTNSSFSLKIYVPSNSITGTQANQMSLKLQDGTIDQPWTTQSEIIKPIVLNQWQEVSFDFATDNYINLDENSPDPTTRTDFNRVLLQVNSENNFDFVTAYIDDVLYLTTVCGEGDLDTETFTNSNLPIVIIETENGDEIPDDPRIFGSMKIIQRPDGARNFVCDIDNDAFLDYSGTISIETRGSSSQSLPKKPYGLSTLSDDGLENDNVELLGMPSENDWILNSFAFDDSMMRDYISYTMAREMGQYAVNLKYCEVIVNGDYKGLYVLSEKIKRDGDRVDIAKLSDDENTLPEVTGGYLMQTDRLPEGENYAWYSNGAGYLHEKPDADDVTAEQTAYIESVFLNLDQTAQNADIISGYPSVIDVPSFVDYMLVAEIASNVDAYALSTYYHKDRGGKLRAGPVWDYNLTYGNDLFDTFDTYYDRSFTDVWQFNFSNVGSNFWGDLFANPTFKCYLSQRFDELTQIGEPLSYDYISDLIDSTTALISEALIREDERWDTIDDFPAEITNMKNWIQERITWMTNNLGDFSNCNSVQTPSLVITKIDYNPQETATFPESDDLEFIEIQNTGSTVVDLTGIYLVKLGVSYQFPQNATIEAGESISLAGDAATFQAKYGVAPFDTFTRSLSNKSQNLVLADAFGNVIDHVEYLDSTPWPEEADGDGFYLELINVNSDNSLGINWIATPSEVLNTADFDNSDFNFSIYPNPAEEKLIINSKQTIQKIVIFNLLGQQIKTLQVNFKSGEINISDLNTGAYIINLKFIEGTRVSAMVLKK</sequence>
<feature type="chain" id="PRO_5022764692" evidence="2">
    <location>
        <begin position="20"/>
        <end position="856"/>
    </location>
</feature>
<feature type="signal peptide" evidence="2">
    <location>
        <begin position="1"/>
        <end position="19"/>
    </location>
</feature>
<evidence type="ECO:0000259" key="3">
    <source>
        <dbReference type="PROSITE" id="PS51841"/>
    </source>
</evidence>
<evidence type="ECO:0000256" key="1">
    <source>
        <dbReference type="ARBA" id="ARBA00022729"/>
    </source>
</evidence>
<dbReference type="STRING" id="1123037.GCA_000425305_00639"/>
<feature type="domain" description="LTD" evidence="3">
    <location>
        <begin position="610"/>
        <end position="733"/>
    </location>
</feature>
<dbReference type="InterPro" id="IPR014867">
    <property type="entry name" value="Spore_coat_CotH_CotH2/3/7"/>
</dbReference>
<dbReference type="InterPro" id="IPR026444">
    <property type="entry name" value="Secre_tail"/>
</dbReference>
<dbReference type="RefSeq" id="WP_147230801.1">
    <property type="nucleotide sequence ID" value="NZ_VOSB01000001.1"/>
</dbReference>
<comment type="caution">
    <text evidence="4">The sequence shown here is derived from an EMBL/GenBank/DDBJ whole genome shotgun (WGS) entry which is preliminary data.</text>
</comment>
<dbReference type="Gene3D" id="2.60.40.1260">
    <property type="entry name" value="Lamin Tail domain"/>
    <property type="match status" value="1"/>
</dbReference>
<dbReference type="PROSITE" id="PS51841">
    <property type="entry name" value="LTD"/>
    <property type="match status" value="1"/>
</dbReference>
<protein>
    <submittedName>
        <fullName evidence="4">T9SS type A sorting domain-containing protein</fullName>
    </submittedName>
</protein>
<dbReference type="SUPFAM" id="SSF74853">
    <property type="entry name" value="Lamin A/C globular tail domain"/>
    <property type="match status" value="1"/>
</dbReference>
<keyword evidence="5" id="KW-1185">Reference proteome</keyword>
<proteinExistence type="predicted"/>
<dbReference type="AlphaFoldDB" id="A0A5C7BD08"/>
<dbReference type="InterPro" id="IPR001322">
    <property type="entry name" value="Lamin_tail_dom"/>
</dbReference>
<reference evidence="4 5" key="1">
    <citation type="submission" date="2019-08" db="EMBL/GenBank/DDBJ databases">
        <title>Genome of Psychroserpens burtonensis ACAM 167.</title>
        <authorList>
            <person name="Bowman J.P."/>
        </authorList>
    </citation>
    <scope>NUCLEOTIDE SEQUENCE [LARGE SCALE GENOMIC DNA]</scope>
    <source>
        <strain evidence="4 5">ACAM 167</strain>
    </source>
</reference>
<organism evidence="4 5">
    <name type="scientific">Psychroserpens burtonensis</name>
    <dbReference type="NCBI Taxonomy" id="49278"/>
    <lineage>
        <taxon>Bacteria</taxon>
        <taxon>Pseudomonadati</taxon>
        <taxon>Bacteroidota</taxon>
        <taxon>Flavobacteriia</taxon>
        <taxon>Flavobacteriales</taxon>
        <taxon>Flavobacteriaceae</taxon>
        <taxon>Psychroserpens</taxon>
    </lineage>
</organism>
<dbReference type="NCBIfam" id="TIGR04183">
    <property type="entry name" value="Por_Secre_tail"/>
    <property type="match status" value="1"/>
</dbReference>
<evidence type="ECO:0000313" key="4">
    <source>
        <dbReference type="EMBL" id="TXE20334.1"/>
    </source>
</evidence>
<dbReference type="Proteomes" id="UP000321938">
    <property type="component" value="Unassembled WGS sequence"/>
</dbReference>
<dbReference type="InterPro" id="IPR036415">
    <property type="entry name" value="Lamin_tail_dom_sf"/>
</dbReference>